<dbReference type="EMBL" id="BMPI01000009">
    <property type="protein sequence ID" value="GGM21150.1"/>
    <property type="molecule type" value="Genomic_DNA"/>
</dbReference>
<reference evidence="2" key="2">
    <citation type="submission" date="2020-09" db="EMBL/GenBank/DDBJ databases">
        <authorList>
            <person name="Sun Q."/>
            <person name="Ohkuma M."/>
        </authorList>
    </citation>
    <scope>NUCLEOTIDE SEQUENCE</scope>
    <source>
        <strain evidence="2">JCM 19831</strain>
    </source>
</reference>
<dbReference type="SUPFAM" id="SSF103473">
    <property type="entry name" value="MFS general substrate transporter"/>
    <property type="match status" value="1"/>
</dbReference>
<dbReference type="Proteomes" id="UP000642070">
    <property type="component" value="Unassembled WGS sequence"/>
</dbReference>
<keyword evidence="1" id="KW-0472">Membrane</keyword>
<evidence type="ECO:0000313" key="3">
    <source>
        <dbReference type="Proteomes" id="UP000642070"/>
    </source>
</evidence>
<keyword evidence="1" id="KW-0812">Transmembrane</keyword>
<feature type="transmembrane region" description="Helical" evidence="1">
    <location>
        <begin position="48"/>
        <end position="69"/>
    </location>
</feature>
<organism evidence="2 3">
    <name type="scientific">Dactylosporangium sucinum</name>
    <dbReference type="NCBI Taxonomy" id="1424081"/>
    <lineage>
        <taxon>Bacteria</taxon>
        <taxon>Bacillati</taxon>
        <taxon>Actinomycetota</taxon>
        <taxon>Actinomycetes</taxon>
        <taxon>Micromonosporales</taxon>
        <taxon>Micromonosporaceae</taxon>
        <taxon>Dactylosporangium</taxon>
    </lineage>
</organism>
<keyword evidence="3" id="KW-1185">Reference proteome</keyword>
<keyword evidence="1" id="KW-1133">Transmembrane helix</keyword>
<reference evidence="2" key="1">
    <citation type="journal article" date="2014" name="Int. J. Syst. Evol. Microbiol.">
        <title>Complete genome sequence of Corynebacterium casei LMG S-19264T (=DSM 44701T), isolated from a smear-ripened cheese.</title>
        <authorList>
            <consortium name="US DOE Joint Genome Institute (JGI-PGF)"/>
            <person name="Walter F."/>
            <person name="Albersmeier A."/>
            <person name="Kalinowski J."/>
            <person name="Ruckert C."/>
        </authorList>
    </citation>
    <scope>NUCLEOTIDE SEQUENCE</scope>
    <source>
        <strain evidence="2">JCM 19831</strain>
    </source>
</reference>
<sequence length="113" mass="12239">MVTDLSLRRYRQPTERPGAAVIHHKLGERGSRRRCRVRLAPESRRGEVTAAFISCVYLGVTAASISVGLRGDALSLYPAVCVVAAGIAAVALPTAVWHGRHRRFSVACRTGED</sequence>
<protein>
    <submittedName>
        <fullName evidence="2">Uncharacterized protein</fullName>
    </submittedName>
</protein>
<proteinExistence type="predicted"/>
<evidence type="ECO:0000313" key="2">
    <source>
        <dbReference type="EMBL" id="GGM21150.1"/>
    </source>
</evidence>
<dbReference type="AlphaFoldDB" id="A0A917TF09"/>
<comment type="caution">
    <text evidence="2">The sequence shown here is derived from an EMBL/GenBank/DDBJ whole genome shotgun (WGS) entry which is preliminary data.</text>
</comment>
<dbReference type="InterPro" id="IPR036259">
    <property type="entry name" value="MFS_trans_sf"/>
</dbReference>
<evidence type="ECO:0000256" key="1">
    <source>
        <dbReference type="SAM" id="Phobius"/>
    </source>
</evidence>
<name>A0A917TF09_9ACTN</name>
<accession>A0A917TF09</accession>
<gene>
    <name evidence="2" type="ORF">GCM10007977_022770</name>
</gene>
<feature type="transmembrane region" description="Helical" evidence="1">
    <location>
        <begin position="75"/>
        <end position="97"/>
    </location>
</feature>